<keyword evidence="6" id="KW-0808">Transferase</keyword>
<keyword evidence="3" id="KW-0472">Membrane</keyword>
<evidence type="ECO:0000313" key="6">
    <source>
        <dbReference type="EMBL" id="CCF99359.1"/>
    </source>
</evidence>
<reference evidence="6" key="1">
    <citation type="journal article" date="2012" name="Environ. Microbiol.">
        <title>Genomic content of uncultured Bacteroidetes from contrasting oceanic provinces in the North Atlantic Ocean.</title>
        <authorList>
            <person name="Gomez-Pereira P.R."/>
            <person name="Schuler M."/>
            <person name="Fuchs B.M."/>
            <person name="Bennke C."/>
            <person name="Teeling H."/>
            <person name="Waldmann J."/>
            <person name="Richter M."/>
            <person name="Barbe V."/>
            <person name="Bataille E."/>
            <person name="Glockner F.O."/>
            <person name="Amann R."/>
        </authorList>
    </citation>
    <scope>NUCLEOTIDE SEQUENCE</scope>
</reference>
<dbReference type="InterPro" id="IPR006597">
    <property type="entry name" value="Sel1-like"/>
</dbReference>
<dbReference type="Gene3D" id="1.25.40.10">
    <property type="entry name" value="Tetratricopeptide repeat domain"/>
    <property type="match status" value="2"/>
</dbReference>
<dbReference type="PANTHER" id="PTHR10098:SF108">
    <property type="entry name" value="TETRATRICOPEPTIDE REPEAT PROTEIN 28"/>
    <property type="match status" value="1"/>
</dbReference>
<dbReference type="InterPro" id="IPR019734">
    <property type="entry name" value="TPR_rpt"/>
</dbReference>
<keyword evidence="3" id="KW-1133">Transmembrane helix</keyword>
<dbReference type="EMBL" id="FO117577">
    <property type="protein sequence ID" value="CCF99359.1"/>
    <property type="molecule type" value="Genomic_DNA"/>
</dbReference>
<organism evidence="6">
    <name type="scientific">uncultured Cytophagia bacterium</name>
    <dbReference type="NCBI Taxonomy" id="768505"/>
    <lineage>
        <taxon>Bacteria</taxon>
        <taxon>Pseudomonadati</taxon>
        <taxon>Bacteroidota</taxon>
        <taxon>Cytophagia</taxon>
        <taxon>environmental samples</taxon>
    </lineage>
</organism>
<accession>H6RE98</accession>
<dbReference type="SMART" id="SM00671">
    <property type="entry name" value="SEL1"/>
    <property type="match status" value="5"/>
</dbReference>
<dbReference type="PROSITE" id="PS50293">
    <property type="entry name" value="TPR_REGION"/>
    <property type="match status" value="2"/>
</dbReference>
<keyword evidence="4" id="KW-0732">Signal</keyword>
<protein>
    <submittedName>
        <fullName evidence="6">Serine/threonine protein kinases</fullName>
    </submittedName>
</protein>
<feature type="coiled-coil region" evidence="2">
    <location>
        <begin position="391"/>
        <end position="451"/>
    </location>
</feature>
<dbReference type="PANTHER" id="PTHR10098">
    <property type="entry name" value="RAPSYN-RELATED"/>
    <property type="match status" value="1"/>
</dbReference>
<dbReference type="SMART" id="SM00331">
    <property type="entry name" value="PP2C_SIG"/>
    <property type="match status" value="1"/>
</dbReference>
<feature type="transmembrane region" description="Helical" evidence="3">
    <location>
        <begin position="411"/>
        <end position="429"/>
    </location>
</feature>
<evidence type="ECO:0000256" key="3">
    <source>
        <dbReference type="SAM" id="Phobius"/>
    </source>
</evidence>
<keyword evidence="6" id="KW-0723">Serine/threonine-protein kinase</keyword>
<keyword evidence="2" id="KW-0175">Coiled coil</keyword>
<feature type="repeat" description="TPR" evidence="1">
    <location>
        <begin position="83"/>
        <end position="116"/>
    </location>
</feature>
<reference evidence="6" key="2">
    <citation type="submission" date="2012-02" db="EMBL/GenBank/DDBJ databases">
        <authorList>
            <person name="Genoscope - CEA"/>
        </authorList>
    </citation>
    <scope>NUCLEOTIDE SEQUENCE</scope>
</reference>
<sequence>MKILSTYLCLLALLISFSSKAQVNLDSLWSVWNDKTQPDTNRLKAMNKIAWDGYLFSQPDSAFYFAQMQYDFALSVNNKRFMAHSISTQGVSFAIRGNYEKSLEYFLKTLEIRKEIDDKKGMGDSCNNIGNIYDDQGNYEKALEYHSQSLAINKEIGNKEGMGVSYNSIGFIYSNQGNYEKALAYYLKSLRITEELGDKNGIGDSYNNIGLIYSSQGNYEKALEFYLKSLGIDKELSNKNGMACSYNNIGIIYKYQGNYEKALEYYLKSLAIDKDLGDIKGIGDSNNNIGLFYKDQGNYKKALDYLLKSKNIKQEINTIQGLDETSEALSEVYKKLGKYKQALEMQELYMETKDSIAKMDAEEELYKFEVDKEYQLKKQADSILHADEIIIQQVENLAKEEQLKSEKQRRTGLLVIVGLVLMSLGFVFVQLRKTKAQKVVIENQHARLNESHREITDSINYAKRIQDALMTSAVYIKDVLPESFILFKPKDVVSGDFYWVYRSPKGQIYFTVADCTGHGVPGAFMSMIGTSLLNEFIIENNIEDTAEVLTKMRAQIIKSLDQKGLQGENKDGMDMALCKYDPKKGTVQYSGAYNPLIHISKNEINQLKGDSQPVGLHTGKKLPFTNKEIEVSKGDMLYIYSDGFPDQFGGEKGKKYLSGKFKNFLLSISDKPIDEQNTLIEEEFTNWIGDHEQIDDVCVMGLRIT</sequence>
<feature type="repeat" description="TPR" evidence="1">
    <location>
        <begin position="163"/>
        <end position="196"/>
    </location>
</feature>
<proteinExistence type="predicted"/>
<dbReference type="AlphaFoldDB" id="H6RE98"/>
<dbReference type="Pfam" id="PF07228">
    <property type="entry name" value="SpoIIE"/>
    <property type="match status" value="1"/>
</dbReference>
<name>H6RE98_9BACT</name>
<dbReference type="InterPro" id="IPR036457">
    <property type="entry name" value="PPM-type-like_dom_sf"/>
</dbReference>
<feature type="repeat" description="TPR" evidence="1">
    <location>
        <begin position="243"/>
        <end position="276"/>
    </location>
</feature>
<gene>
    <name evidence="6" type="ORF">VIS_S3BBA60016</name>
</gene>
<dbReference type="PROSITE" id="PS50005">
    <property type="entry name" value="TPR"/>
    <property type="match status" value="5"/>
</dbReference>
<dbReference type="Pfam" id="PF13424">
    <property type="entry name" value="TPR_12"/>
    <property type="match status" value="3"/>
</dbReference>
<dbReference type="InterPro" id="IPR011990">
    <property type="entry name" value="TPR-like_helical_dom_sf"/>
</dbReference>
<feature type="repeat" description="TPR" evidence="1">
    <location>
        <begin position="123"/>
        <end position="156"/>
    </location>
</feature>
<dbReference type="SUPFAM" id="SSF48452">
    <property type="entry name" value="TPR-like"/>
    <property type="match status" value="2"/>
</dbReference>
<dbReference type="SMART" id="SM00028">
    <property type="entry name" value="TPR"/>
    <property type="match status" value="6"/>
</dbReference>
<evidence type="ECO:0000256" key="1">
    <source>
        <dbReference type="PROSITE-ProRule" id="PRU00339"/>
    </source>
</evidence>
<dbReference type="GO" id="GO:0004674">
    <property type="term" value="F:protein serine/threonine kinase activity"/>
    <property type="evidence" value="ECO:0007669"/>
    <property type="project" value="UniProtKB-KW"/>
</dbReference>
<feature type="signal peptide" evidence="4">
    <location>
        <begin position="1"/>
        <end position="21"/>
    </location>
</feature>
<evidence type="ECO:0000259" key="5">
    <source>
        <dbReference type="SMART" id="SM00331"/>
    </source>
</evidence>
<dbReference type="Gene3D" id="3.60.40.10">
    <property type="entry name" value="PPM-type phosphatase domain"/>
    <property type="match status" value="1"/>
</dbReference>
<feature type="domain" description="PPM-type phosphatase" evidence="5">
    <location>
        <begin position="478"/>
        <end position="704"/>
    </location>
</feature>
<keyword evidence="1" id="KW-0802">TPR repeat</keyword>
<evidence type="ECO:0000256" key="2">
    <source>
        <dbReference type="SAM" id="Coils"/>
    </source>
</evidence>
<dbReference type="Pfam" id="PF00515">
    <property type="entry name" value="TPR_1"/>
    <property type="match status" value="1"/>
</dbReference>
<keyword evidence="3" id="KW-0812">Transmembrane</keyword>
<dbReference type="InterPro" id="IPR001932">
    <property type="entry name" value="PPM-type_phosphatase-like_dom"/>
</dbReference>
<evidence type="ECO:0000256" key="4">
    <source>
        <dbReference type="SAM" id="SignalP"/>
    </source>
</evidence>
<keyword evidence="6" id="KW-0418">Kinase</keyword>
<feature type="repeat" description="TPR" evidence="1">
    <location>
        <begin position="203"/>
        <end position="236"/>
    </location>
</feature>
<feature type="chain" id="PRO_5003606743" evidence="4">
    <location>
        <begin position="22"/>
        <end position="705"/>
    </location>
</feature>